<dbReference type="EMBL" id="UGGJ01000004">
    <property type="protein sequence ID" value="STN86267.1"/>
    <property type="molecule type" value="Genomic_DNA"/>
</dbReference>
<evidence type="ECO:0000313" key="6">
    <source>
        <dbReference type="Proteomes" id="UP000254219"/>
    </source>
</evidence>
<name>A0A376K1M1_ECOLX</name>
<evidence type="ECO:0000313" key="4">
    <source>
        <dbReference type="EMBL" id="STE76604.1"/>
    </source>
</evidence>
<evidence type="ECO:0000313" key="2">
    <source>
        <dbReference type="EMBL" id="QPR05482.1"/>
    </source>
</evidence>
<evidence type="ECO:0000313" key="5">
    <source>
        <dbReference type="EMBL" id="STN86267.1"/>
    </source>
</evidence>
<dbReference type="EMBL" id="UFYN01000002">
    <property type="protein sequence ID" value="STD34376.1"/>
    <property type="molecule type" value="Genomic_DNA"/>
</dbReference>
<proteinExistence type="predicted"/>
<evidence type="ECO:0000313" key="3">
    <source>
        <dbReference type="EMBL" id="STD34376.1"/>
    </source>
</evidence>
<dbReference type="Proteomes" id="UP000254460">
    <property type="component" value="Unassembled WGS sequence"/>
</dbReference>
<accession>A0A376K1M1</accession>
<evidence type="ECO:0000313" key="7">
    <source>
        <dbReference type="Proteomes" id="UP000254460"/>
    </source>
</evidence>
<sequence length="88" mass="9533">MKNSEQPYDVAGYVIASRLLILLVRKGLITAEEGKTILEAAASGAAEAPALRTTNNPILQISQLITDTISLLDQDSDEYQKPQPSEHP</sequence>
<dbReference type="RefSeq" id="WP_072035588.1">
    <property type="nucleotide sequence ID" value="NZ_BGTJ01000014.1"/>
</dbReference>
<evidence type="ECO:0000313" key="1">
    <source>
        <dbReference type="EMBL" id="QPR04538.1"/>
    </source>
</evidence>
<dbReference type="EMBL" id="CP065611">
    <property type="protein sequence ID" value="QPR05482.1"/>
    <property type="molecule type" value="Genomic_DNA"/>
</dbReference>
<organism evidence="4 6">
    <name type="scientific">Escherichia coli</name>
    <dbReference type="NCBI Taxonomy" id="562"/>
    <lineage>
        <taxon>Bacteria</taxon>
        <taxon>Pseudomonadati</taxon>
        <taxon>Pseudomonadota</taxon>
        <taxon>Gammaproteobacteria</taxon>
        <taxon>Enterobacterales</taxon>
        <taxon>Enterobacteriaceae</taxon>
        <taxon>Escherichia</taxon>
    </lineage>
</organism>
<dbReference type="EMBL" id="UFYN01000008">
    <property type="protein sequence ID" value="STE76604.1"/>
    <property type="molecule type" value="Genomic_DNA"/>
</dbReference>
<reference evidence="1 8" key="2">
    <citation type="submission" date="2020-12" db="EMBL/GenBank/DDBJ databases">
        <title>FDA dAtabase for Regulatory Grade micrObial Sequences (FDA-ARGOS): Supporting development and validation of Infectious Disease Dx tests.</title>
        <authorList>
            <person name="Sproer C."/>
            <person name="Gronow S."/>
            <person name="Severitt S."/>
            <person name="Schroder I."/>
            <person name="Tallon L."/>
            <person name="Sadzewicz L."/>
            <person name="Zhao X."/>
            <person name="Boylan J."/>
            <person name="Ott S."/>
            <person name="Bowen H."/>
            <person name="Vavikolanu K."/>
            <person name="Mehta A."/>
            <person name="Aluvathingal J."/>
            <person name="Nadendla S."/>
            <person name="Lowell S."/>
            <person name="Myers T."/>
            <person name="Yan Y."/>
            <person name="Sichtig H."/>
        </authorList>
    </citation>
    <scope>NUCLEOTIDE SEQUENCE [LARGE SCALE GENOMIC DNA]</scope>
    <source>
        <strain evidence="1 8">FDAARGOS_945</strain>
    </source>
</reference>
<dbReference type="GeneID" id="93777815"/>
<dbReference type="AlphaFoldDB" id="A0A376K1M1"/>
<reference evidence="6 7" key="1">
    <citation type="submission" date="2018-06" db="EMBL/GenBank/DDBJ databases">
        <authorList>
            <consortium name="Pathogen Informatics"/>
            <person name="Doyle S."/>
        </authorList>
    </citation>
    <scope>NUCLEOTIDE SEQUENCE [LARGE SCALE GENOMIC DNA]</scope>
    <source>
        <strain evidence="4 6">NCTC11181</strain>
        <strain evidence="5 7">NCTC9706</strain>
    </source>
</reference>
<dbReference type="Proteomes" id="UP000254219">
    <property type="component" value="Unassembled WGS sequence"/>
</dbReference>
<gene>
    <name evidence="4" type="primary">gp15_2</name>
    <name evidence="5" type="synonym">gp15</name>
    <name evidence="3" type="synonym">gp15_1</name>
    <name evidence="2" type="ORF">I6H02_03170</name>
    <name evidence="1" type="ORF">I6H02_23875</name>
    <name evidence="3" type="ORF">NCTC11181_00295</name>
    <name evidence="4" type="ORF">NCTC11181_05430</name>
    <name evidence="5" type="ORF">NCTC9706_03390</name>
</gene>
<dbReference type="EMBL" id="CP065611">
    <property type="protein sequence ID" value="QPR04538.1"/>
    <property type="molecule type" value="Genomic_DNA"/>
</dbReference>
<dbReference type="Proteomes" id="UP000594864">
    <property type="component" value="Chromosome"/>
</dbReference>
<protein>
    <submittedName>
        <fullName evidence="4">Mu prophage protein</fullName>
    </submittedName>
</protein>
<evidence type="ECO:0000313" key="8">
    <source>
        <dbReference type="Proteomes" id="UP000594864"/>
    </source>
</evidence>